<dbReference type="RefSeq" id="XP_030845341.1">
    <property type="nucleotide sequence ID" value="XM_030989481.1"/>
</dbReference>
<name>A0A7M7P2U6_STRPU</name>
<evidence type="ECO:0000313" key="4">
    <source>
        <dbReference type="EnsemblMetazoa" id="XP_030845341"/>
    </source>
</evidence>
<feature type="region of interest" description="Disordered" evidence="2">
    <location>
        <begin position="729"/>
        <end position="749"/>
    </location>
</feature>
<organism evidence="4 5">
    <name type="scientific">Strongylocentrotus purpuratus</name>
    <name type="common">Purple sea urchin</name>
    <dbReference type="NCBI Taxonomy" id="7668"/>
    <lineage>
        <taxon>Eukaryota</taxon>
        <taxon>Metazoa</taxon>
        <taxon>Echinodermata</taxon>
        <taxon>Eleutherozoa</taxon>
        <taxon>Echinozoa</taxon>
        <taxon>Echinoidea</taxon>
        <taxon>Euechinoidea</taxon>
        <taxon>Echinacea</taxon>
        <taxon>Camarodonta</taxon>
        <taxon>Echinidea</taxon>
        <taxon>Strongylocentrotidae</taxon>
        <taxon>Strongylocentrotus</taxon>
    </lineage>
</organism>
<evidence type="ECO:0000256" key="1">
    <source>
        <dbReference type="PROSITE-ProRule" id="PRU00339"/>
    </source>
</evidence>
<feature type="repeat" description="TPR" evidence="1">
    <location>
        <begin position="1014"/>
        <end position="1047"/>
    </location>
</feature>
<dbReference type="InterPro" id="IPR052630">
    <property type="entry name" value="TTC17"/>
</dbReference>
<dbReference type="InParanoid" id="A0A7M7P2U6"/>
<dbReference type="SMART" id="SM00028">
    <property type="entry name" value="TPR"/>
    <property type="match status" value="7"/>
</dbReference>
<evidence type="ECO:0000256" key="2">
    <source>
        <dbReference type="SAM" id="MobiDB-lite"/>
    </source>
</evidence>
<dbReference type="PROSITE" id="PS50005">
    <property type="entry name" value="TPR"/>
    <property type="match status" value="1"/>
</dbReference>
<protein>
    <recommendedName>
        <fullName evidence="6">Tetratricopeptide repeat protein 17</fullName>
    </recommendedName>
</protein>
<dbReference type="SUPFAM" id="SSF48452">
    <property type="entry name" value="TPR-like"/>
    <property type="match status" value="1"/>
</dbReference>
<dbReference type="InterPro" id="IPR019734">
    <property type="entry name" value="TPR_rpt"/>
</dbReference>
<proteinExistence type="predicted"/>
<dbReference type="AlphaFoldDB" id="A0A7M7P2U6"/>
<feature type="signal peptide" evidence="3">
    <location>
        <begin position="1"/>
        <end position="24"/>
    </location>
</feature>
<dbReference type="GO" id="GO:0030041">
    <property type="term" value="P:actin filament polymerization"/>
    <property type="evidence" value="ECO:0000318"/>
    <property type="project" value="GO_Central"/>
</dbReference>
<dbReference type="FunFam" id="1.25.40.10:FF:002958">
    <property type="entry name" value="Predicted protein"/>
    <property type="match status" value="1"/>
</dbReference>
<dbReference type="InterPro" id="IPR011990">
    <property type="entry name" value="TPR-like_helical_dom_sf"/>
</dbReference>
<dbReference type="PANTHER" id="PTHR16091:SF1">
    <property type="entry name" value="TETRATRICOPEPTIDE REPEAT PROTEIN 17"/>
    <property type="match status" value="1"/>
</dbReference>
<dbReference type="GO" id="GO:0005737">
    <property type="term" value="C:cytoplasm"/>
    <property type="evidence" value="ECO:0000318"/>
    <property type="project" value="GO_Central"/>
</dbReference>
<dbReference type="KEGG" id="spu:592570"/>
<dbReference type="EnsemblMetazoa" id="XM_030989481">
    <property type="protein sequence ID" value="XP_030845341"/>
    <property type="gene ID" value="LOC592570"/>
</dbReference>
<sequence length="1069" mass="121360">MADPVRVILLLVTVSFVLFSPCRATTHWVVTEDGMITQQLDSVFNLREPYNLIAVLGQERSSQEVNLLEESLRLQKVSIEANEDKDTDLEQRFLETDPDCVAAGRPLSEFELYISTALSLEQKGINPLDHMKMKIGEVKKFRQPNCSRALELTYSIHAFDHLKAVQERYNISSFPEPELMYLLPSVGSLENAGHMIYKAISKNRTSWVLYNLAAYYWRVKGRPEQVIECSRRALHLSPQEHKNVALMNMANVLHRGHLSGDASVLADAALDGDQEIDIVYFTLGNIYAAIGEYNKSSWCFGHTSRINPALGAAEKRQHAVNCHQKLERALEAQHSSLQRTLSELKDYQTKQEYFLELQKKMLGIQRKAEDQYEANLSYQKHRFLQEMGENPRCEVSQLGSGTQFLMCRRDGIPETDVYGQPFDDEKEIEVLDESRFQNNCVVFPDGDKNCLNLSGAGGPAGPVEHMTYSIPQDTVPLTSLPDRMEQPSDSECARWKGINVSWKEFAQRIVPSGLNESLEALKKNVGMPADYPNTNAPSCSYRAPLFNGNTGVDFIEGIANREYLPNVGCPIKLMLVFREYLDAQNLMGREFDYRVAYAMSTKTDYKDIWLIYSAAGIYWRVHHDDTKAIECLRRALFFAPADRVNIPLTNMAMTMVDHERMEDAIQILRMALVVDSMKPTIRYLLGCLYAHLGRYHQARLESSLAYNLDPESDDAFEVSSRIRCLLKASGEDNKPNPSKAAKTGKVSASTPAVESVPACVQGPPLGEQPSQKQPLLDPLGLVLTQPMVRSTLRPVLQVLRLLQPLVLRYQLPLHLMYVNKLLAKRDKRWPTIEECAGYRKLNLKAFYSTWVSISAKDMRLDEYIDFRTQLTREELKIQPYCNPDLPTSMHTLDHIPAMAQRRELTYEAEQGLKEVIQTINGGFMDHDEVGTRVAKLLQKDPESWVATNMAALYWRIEGKSLNALDCLRHALHYAPANMKDLALVSIANIFHRVGMYDDAATIAKMAIEITPQLVINHFTLANVYSSKGQWDHALEYYQSTLRLQPDFQPAVERLRTIECNVLQLTANKK</sequence>
<reference evidence="5" key="1">
    <citation type="submission" date="2015-02" db="EMBL/GenBank/DDBJ databases">
        <title>Genome sequencing for Strongylocentrotus purpuratus.</title>
        <authorList>
            <person name="Murali S."/>
            <person name="Liu Y."/>
            <person name="Vee V."/>
            <person name="English A."/>
            <person name="Wang M."/>
            <person name="Skinner E."/>
            <person name="Han Y."/>
            <person name="Muzny D.M."/>
            <person name="Worley K.C."/>
            <person name="Gibbs R.A."/>
        </authorList>
    </citation>
    <scope>NUCLEOTIDE SEQUENCE</scope>
</reference>
<dbReference type="Pfam" id="PF13181">
    <property type="entry name" value="TPR_8"/>
    <property type="match status" value="1"/>
</dbReference>
<dbReference type="FunFam" id="1.25.40.10:FF:000830">
    <property type="entry name" value="Tetratricopeptide repeat protein"/>
    <property type="match status" value="1"/>
</dbReference>
<dbReference type="Proteomes" id="UP000007110">
    <property type="component" value="Unassembled WGS sequence"/>
</dbReference>
<dbReference type="OrthoDB" id="2115703at2759"/>
<dbReference type="FunCoup" id="A0A7M7P2U6">
    <property type="interactions" value="1337"/>
</dbReference>
<feature type="chain" id="PRO_5029707086" description="Tetratricopeptide repeat protein 17" evidence="3">
    <location>
        <begin position="25"/>
        <end position="1069"/>
    </location>
</feature>
<dbReference type="Gene3D" id="1.25.40.10">
    <property type="entry name" value="Tetratricopeptide repeat domain"/>
    <property type="match status" value="3"/>
</dbReference>
<reference evidence="4" key="2">
    <citation type="submission" date="2021-01" db="UniProtKB">
        <authorList>
            <consortium name="EnsemblMetazoa"/>
        </authorList>
    </citation>
    <scope>IDENTIFICATION</scope>
</reference>
<evidence type="ECO:0008006" key="6">
    <source>
        <dbReference type="Google" id="ProtNLM"/>
    </source>
</evidence>
<dbReference type="OMA" id="PDDHAKQ"/>
<keyword evidence="3" id="KW-0732">Signal</keyword>
<dbReference type="GO" id="GO:0015629">
    <property type="term" value="C:actin cytoskeleton"/>
    <property type="evidence" value="ECO:0000318"/>
    <property type="project" value="GO_Central"/>
</dbReference>
<keyword evidence="5" id="KW-1185">Reference proteome</keyword>
<dbReference type="GeneID" id="592570"/>
<dbReference type="PANTHER" id="PTHR16091">
    <property type="entry name" value="TTC17 PROTEIN"/>
    <property type="match status" value="1"/>
</dbReference>
<evidence type="ECO:0000313" key="5">
    <source>
        <dbReference type="Proteomes" id="UP000007110"/>
    </source>
</evidence>
<accession>A0A7M7P2U6</accession>
<dbReference type="FunFam" id="1.25.40.10:FF:000061">
    <property type="entry name" value="Tetratricopeptide repeat domain 17"/>
    <property type="match status" value="1"/>
</dbReference>
<evidence type="ECO:0000256" key="3">
    <source>
        <dbReference type="SAM" id="SignalP"/>
    </source>
</evidence>
<dbReference type="Pfam" id="PF13176">
    <property type="entry name" value="TPR_7"/>
    <property type="match status" value="1"/>
</dbReference>
<dbReference type="CTD" id="55761"/>
<keyword evidence="1" id="KW-0802">TPR repeat</keyword>